<evidence type="ECO:0000313" key="3">
    <source>
        <dbReference type="Proteomes" id="UP000627292"/>
    </source>
</evidence>
<feature type="chain" id="PRO_5038046434" description="DUF4421 domain-containing protein" evidence="1">
    <location>
        <begin position="17"/>
        <end position="335"/>
    </location>
</feature>
<reference evidence="2" key="1">
    <citation type="journal article" date="2014" name="Int. J. Syst. Evol. Microbiol.">
        <title>Complete genome sequence of Corynebacterium casei LMG S-19264T (=DSM 44701T), isolated from a smear-ripened cheese.</title>
        <authorList>
            <consortium name="US DOE Joint Genome Institute (JGI-PGF)"/>
            <person name="Walter F."/>
            <person name="Albersmeier A."/>
            <person name="Kalinowski J."/>
            <person name="Ruckert C."/>
        </authorList>
    </citation>
    <scope>NUCLEOTIDE SEQUENCE</scope>
    <source>
        <strain evidence="2">CGMCC 1.15290</strain>
    </source>
</reference>
<dbReference type="AlphaFoldDB" id="A0A917MWP7"/>
<dbReference type="Proteomes" id="UP000627292">
    <property type="component" value="Unassembled WGS sequence"/>
</dbReference>
<dbReference type="InterPro" id="IPR025535">
    <property type="entry name" value="DUF4421"/>
</dbReference>
<reference evidence="2" key="2">
    <citation type="submission" date="2020-09" db="EMBL/GenBank/DDBJ databases">
        <authorList>
            <person name="Sun Q."/>
            <person name="Zhou Y."/>
        </authorList>
    </citation>
    <scope>NUCLEOTIDE SEQUENCE</scope>
    <source>
        <strain evidence="2">CGMCC 1.15290</strain>
    </source>
</reference>
<dbReference type="EMBL" id="BMIB01000002">
    <property type="protein sequence ID" value="GGH65243.1"/>
    <property type="molecule type" value="Genomic_DNA"/>
</dbReference>
<evidence type="ECO:0008006" key="4">
    <source>
        <dbReference type="Google" id="ProtNLM"/>
    </source>
</evidence>
<keyword evidence="3" id="KW-1185">Reference proteome</keyword>
<dbReference type="SUPFAM" id="SSF56935">
    <property type="entry name" value="Porins"/>
    <property type="match status" value="1"/>
</dbReference>
<organism evidence="2 3">
    <name type="scientific">Filimonas zeae</name>
    <dbReference type="NCBI Taxonomy" id="1737353"/>
    <lineage>
        <taxon>Bacteria</taxon>
        <taxon>Pseudomonadati</taxon>
        <taxon>Bacteroidota</taxon>
        <taxon>Chitinophagia</taxon>
        <taxon>Chitinophagales</taxon>
        <taxon>Chitinophagaceae</taxon>
        <taxon>Filimonas</taxon>
    </lineage>
</organism>
<comment type="caution">
    <text evidence="2">The sequence shown here is derived from an EMBL/GenBank/DDBJ whole genome shotgun (WGS) entry which is preliminary data.</text>
</comment>
<keyword evidence="1" id="KW-0732">Signal</keyword>
<accession>A0A917MWP7</accession>
<name>A0A917MWP7_9BACT</name>
<evidence type="ECO:0000313" key="2">
    <source>
        <dbReference type="EMBL" id="GGH65243.1"/>
    </source>
</evidence>
<sequence>MPALLFCAFMFTSAKAQDSTAAASPPDSAWIERFDDQIVIKLAALNTAEALVAEGDNFKNVLEPNPNELFRAYFNYRFISFYVNYIPHFLPGNNDDEEKGRTKGIGLGTALNFRQWFADIYYNYNKGYYLQNTKDYRPNWQPGDPYLQIPDMVVKSLEGSIGYNTNPHLSLQAATTQTERQLKSAGSFIPRISYRYMIIDNRTPMAASSQKSNHFHALLGAGYQHTFVVKKALYFNGSFTPSFGYTFTKLRTRIESEQQTDHMQGPIYQWDGRIGMGYNHHRYFLGAYITATSSTAAQGLSSALIADGHVFFQLFAGIRFTAPKFLRKNYDKIFH</sequence>
<feature type="signal peptide" evidence="1">
    <location>
        <begin position="1"/>
        <end position="16"/>
    </location>
</feature>
<protein>
    <recommendedName>
        <fullName evidence="4">DUF4421 domain-containing protein</fullName>
    </recommendedName>
</protein>
<gene>
    <name evidence="2" type="ORF">GCM10011379_18180</name>
</gene>
<proteinExistence type="predicted"/>
<dbReference type="Pfam" id="PF14391">
    <property type="entry name" value="DUF4421"/>
    <property type="match status" value="1"/>
</dbReference>
<evidence type="ECO:0000256" key="1">
    <source>
        <dbReference type="SAM" id="SignalP"/>
    </source>
</evidence>